<proteinExistence type="predicted"/>
<name>A0A1Y1SIP7_9GAMM</name>
<accession>A0A1Y1SIP7</accession>
<evidence type="ECO:0000313" key="2">
    <source>
        <dbReference type="EMBL" id="ORE89069.1"/>
    </source>
</evidence>
<dbReference type="STRING" id="1317117.ATO7_04300"/>
<feature type="signal peptide" evidence="1">
    <location>
        <begin position="1"/>
        <end position="23"/>
    </location>
</feature>
<keyword evidence="3" id="KW-1185">Reference proteome</keyword>
<evidence type="ECO:0000256" key="1">
    <source>
        <dbReference type="SAM" id="SignalP"/>
    </source>
</evidence>
<evidence type="ECO:0008006" key="4">
    <source>
        <dbReference type="Google" id="ProtNLM"/>
    </source>
</evidence>
<dbReference type="RefSeq" id="WP_083559862.1">
    <property type="nucleotide sequence ID" value="NZ_AQQV01000001.1"/>
</dbReference>
<dbReference type="InterPro" id="IPR010727">
    <property type="entry name" value="DUF1302"/>
</dbReference>
<dbReference type="EMBL" id="AQQV01000001">
    <property type="protein sequence ID" value="ORE89069.1"/>
    <property type="molecule type" value="Genomic_DNA"/>
</dbReference>
<feature type="chain" id="PRO_5012530752" description="DUF1302 domain-containing protein" evidence="1">
    <location>
        <begin position="24"/>
        <end position="604"/>
    </location>
</feature>
<reference evidence="2 3" key="1">
    <citation type="submission" date="2013-04" db="EMBL/GenBank/DDBJ databases">
        <title>Oceanococcus atlanticus 22II-S10r2 Genome Sequencing.</title>
        <authorList>
            <person name="Lai Q."/>
            <person name="Li G."/>
            <person name="Shao Z."/>
        </authorList>
    </citation>
    <scope>NUCLEOTIDE SEQUENCE [LARGE SCALE GENOMIC DNA]</scope>
    <source>
        <strain evidence="2 3">22II-S10r2</strain>
    </source>
</reference>
<evidence type="ECO:0000313" key="3">
    <source>
        <dbReference type="Proteomes" id="UP000192342"/>
    </source>
</evidence>
<dbReference type="Proteomes" id="UP000192342">
    <property type="component" value="Unassembled WGS sequence"/>
</dbReference>
<dbReference type="OrthoDB" id="7000272at2"/>
<keyword evidence="1" id="KW-0732">Signal</keyword>
<dbReference type="Pfam" id="PF06980">
    <property type="entry name" value="DUF1302"/>
    <property type="match status" value="1"/>
</dbReference>
<sequence>MHKINHLMAGLIVTGMSSSAALAASFDLGPISGRLDSTVTAGAAWRIEEQSRQIIGRSNTTADGASGQAFSTNGDDGNLAFDKGDMISGGLKLTSTMYLNWGDFGAQVRGSYLYDMVLNDHDFFDEEDYAGPPTRLAGPDDLNRRRSKLHERLGNDADLLEGFIFGTVQLGRRYLSFRVGHQVLNWGESALVLNGINSIIAADASQLRVPGVDLSEVFIPAGMVWASADLTDNISIEGFYQYDWVATEADPSGSFFATNDFAGYSGETAEIGFGRCPELSAPGTCAAAAGGSAIPRKADNKPDEGGQGGVALRIFTPALGGIDLGLYAANYHSRLPLVSGYAAPLGFEGVAPAGGYFIEYPEDISLYGISFNMSLPFGGLALQGEYSLKQDQPLQLEDVEVLLAGLRTPLPSQIGPFQPGEQIQGYRRLDVSQWDISTTKIFGPSKWLKNDQALLLVEAAGSHIHDLPDNDELLFEGPGSYLPYNPIVSAALGLVDGNGPQTQKGGYATAFSWGYRVATQLTYNNVLNRYVVSPTVVFAHDVNGTSATPILNFVQGRKSLIMGVKATYLSVWELGLGYQRYWGGGSFNLIKDRDNVSISLGYSF</sequence>
<gene>
    <name evidence="2" type="ORF">ATO7_04300</name>
</gene>
<protein>
    <recommendedName>
        <fullName evidence="4">DUF1302 domain-containing protein</fullName>
    </recommendedName>
</protein>
<dbReference type="AlphaFoldDB" id="A0A1Y1SIP7"/>
<organism evidence="2 3">
    <name type="scientific">Oceanococcus atlanticus</name>
    <dbReference type="NCBI Taxonomy" id="1317117"/>
    <lineage>
        <taxon>Bacteria</taxon>
        <taxon>Pseudomonadati</taxon>
        <taxon>Pseudomonadota</taxon>
        <taxon>Gammaproteobacteria</taxon>
        <taxon>Chromatiales</taxon>
        <taxon>Oceanococcaceae</taxon>
        <taxon>Oceanococcus</taxon>
    </lineage>
</organism>
<comment type="caution">
    <text evidence="2">The sequence shown here is derived from an EMBL/GenBank/DDBJ whole genome shotgun (WGS) entry which is preliminary data.</text>
</comment>